<organism evidence="1 2">
    <name type="scientific">Fimbriiglobus ruber</name>
    <dbReference type="NCBI Taxonomy" id="1908690"/>
    <lineage>
        <taxon>Bacteria</taxon>
        <taxon>Pseudomonadati</taxon>
        <taxon>Planctomycetota</taxon>
        <taxon>Planctomycetia</taxon>
        <taxon>Gemmatales</taxon>
        <taxon>Gemmataceae</taxon>
        <taxon>Fimbriiglobus</taxon>
    </lineage>
</organism>
<accession>A0A225DU24</accession>
<dbReference type="EMBL" id="NIDE01000004">
    <property type="protein sequence ID" value="OWK43104.1"/>
    <property type="molecule type" value="Genomic_DNA"/>
</dbReference>
<protein>
    <submittedName>
        <fullName evidence="1">Uncharacterized protein</fullName>
    </submittedName>
</protein>
<keyword evidence="2" id="KW-1185">Reference proteome</keyword>
<gene>
    <name evidence="1" type="ORF">FRUB_02703</name>
</gene>
<dbReference type="AlphaFoldDB" id="A0A225DU24"/>
<evidence type="ECO:0000313" key="2">
    <source>
        <dbReference type="Proteomes" id="UP000214646"/>
    </source>
</evidence>
<reference evidence="2" key="1">
    <citation type="submission" date="2017-06" db="EMBL/GenBank/DDBJ databases">
        <title>Genome analysis of Fimbriiglobus ruber SP5, the first member of the order Planctomycetales with confirmed chitinolytic capability.</title>
        <authorList>
            <person name="Ravin N.V."/>
            <person name="Rakitin A.L."/>
            <person name="Ivanova A.A."/>
            <person name="Beletsky A.V."/>
            <person name="Kulichevskaya I.S."/>
            <person name="Mardanov A.V."/>
            <person name="Dedysh S.N."/>
        </authorList>
    </citation>
    <scope>NUCLEOTIDE SEQUENCE [LARGE SCALE GENOMIC DNA]</scope>
    <source>
        <strain evidence="2">SP5</strain>
    </source>
</reference>
<sequence length="103" mass="11626">MNVLRGRIKSGQVVLDHPAELPDDTEVIVTPDSTLSEKDGPMTPDEIVRVLAAMDRAQPFDRTDTERATWEAERLAAKAYEKAQFAEHAERLRGMWDDPVPPR</sequence>
<dbReference type="Proteomes" id="UP000214646">
    <property type="component" value="Unassembled WGS sequence"/>
</dbReference>
<evidence type="ECO:0000313" key="1">
    <source>
        <dbReference type="EMBL" id="OWK43104.1"/>
    </source>
</evidence>
<proteinExistence type="predicted"/>
<dbReference type="OrthoDB" id="291317at2"/>
<comment type="caution">
    <text evidence="1">The sequence shown here is derived from an EMBL/GenBank/DDBJ whole genome shotgun (WGS) entry which is preliminary data.</text>
</comment>
<dbReference type="RefSeq" id="WP_088254000.1">
    <property type="nucleotide sequence ID" value="NZ_NIDE01000004.1"/>
</dbReference>
<name>A0A225DU24_9BACT</name>